<dbReference type="Proteomes" id="UP000250235">
    <property type="component" value="Unassembled WGS sequence"/>
</dbReference>
<dbReference type="EMBL" id="KV003969">
    <property type="protein sequence ID" value="KZV35959.1"/>
    <property type="molecule type" value="Genomic_DNA"/>
</dbReference>
<reference evidence="1 2" key="1">
    <citation type="journal article" date="2015" name="Proc. Natl. Acad. Sci. U.S.A.">
        <title>The resurrection genome of Boea hygrometrica: A blueprint for survival of dehydration.</title>
        <authorList>
            <person name="Xiao L."/>
            <person name="Yang G."/>
            <person name="Zhang L."/>
            <person name="Yang X."/>
            <person name="Zhao S."/>
            <person name="Ji Z."/>
            <person name="Zhou Q."/>
            <person name="Hu M."/>
            <person name="Wang Y."/>
            <person name="Chen M."/>
            <person name="Xu Y."/>
            <person name="Jin H."/>
            <person name="Xiao X."/>
            <person name="Hu G."/>
            <person name="Bao F."/>
            <person name="Hu Y."/>
            <person name="Wan P."/>
            <person name="Li L."/>
            <person name="Deng X."/>
            <person name="Kuang T."/>
            <person name="Xiang C."/>
            <person name="Zhu J.K."/>
            <person name="Oliver M.J."/>
            <person name="He Y."/>
        </authorList>
    </citation>
    <scope>NUCLEOTIDE SEQUENCE [LARGE SCALE GENOMIC DNA]</scope>
    <source>
        <strain evidence="2">cv. XS01</strain>
    </source>
</reference>
<dbReference type="AlphaFoldDB" id="A0A2Z7BNB0"/>
<evidence type="ECO:0000313" key="2">
    <source>
        <dbReference type="Proteomes" id="UP000250235"/>
    </source>
</evidence>
<proteinExistence type="predicted"/>
<accession>A0A2Z7BNB0</accession>
<keyword evidence="2" id="KW-1185">Reference proteome</keyword>
<evidence type="ECO:0000313" key="1">
    <source>
        <dbReference type="EMBL" id="KZV35959.1"/>
    </source>
</evidence>
<organism evidence="1 2">
    <name type="scientific">Dorcoceras hygrometricum</name>
    <dbReference type="NCBI Taxonomy" id="472368"/>
    <lineage>
        <taxon>Eukaryota</taxon>
        <taxon>Viridiplantae</taxon>
        <taxon>Streptophyta</taxon>
        <taxon>Embryophyta</taxon>
        <taxon>Tracheophyta</taxon>
        <taxon>Spermatophyta</taxon>
        <taxon>Magnoliopsida</taxon>
        <taxon>eudicotyledons</taxon>
        <taxon>Gunneridae</taxon>
        <taxon>Pentapetalae</taxon>
        <taxon>asterids</taxon>
        <taxon>lamiids</taxon>
        <taxon>Lamiales</taxon>
        <taxon>Gesneriaceae</taxon>
        <taxon>Didymocarpoideae</taxon>
        <taxon>Trichosporeae</taxon>
        <taxon>Loxocarpinae</taxon>
        <taxon>Dorcoceras</taxon>
    </lineage>
</organism>
<protein>
    <submittedName>
        <fullName evidence="1">Uncharacterized protein</fullName>
    </submittedName>
</protein>
<gene>
    <name evidence="1" type="ORF">F511_35119</name>
</gene>
<sequence>MDLCVHDMMKWQHRGVRDPEVLVGFGPAVGRCAWHRHRICLSVRISSWKDISSSSRNQPLSERVSCWYFSRCVLVESSSSSSLDFSRWCISAYPAVARNQLLRVISCWFLIRFLGTPFVVIVAQNIEGYSTGRGVGPTGGAPGGG</sequence>
<name>A0A2Z7BNB0_9LAMI</name>